<comment type="caution">
    <text evidence="3">The sequence shown here is derived from an EMBL/GenBank/DDBJ whole genome shotgun (WGS) entry which is preliminary data.</text>
</comment>
<evidence type="ECO:0000256" key="1">
    <source>
        <dbReference type="ARBA" id="ARBA00023002"/>
    </source>
</evidence>
<protein>
    <recommendedName>
        <fullName evidence="4">D-isomer specific 2-hydroxyacid dehydrogenase NAD-binding domain-containing protein</fullName>
    </recommendedName>
</protein>
<dbReference type="SUPFAM" id="SSF51735">
    <property type="entry name" value="NAD(P)-binding Rossmann-fold domains"/>
    <property type="match status" value="1"/>
</dbReference>
<gene>
    <name evidence="3" type="ORF">S01H1_61918</name>
</gene>
<dbReference type="EMBL" id="BARS01040641">
    <property type="protein sequence ID" value="GAG37919.1"/>
    <property type="molecule type" value="Genomic_DNA"/>
</dbReference>
<feature type="non-terminal residue" evidence="3">
    <location>
        <position position="1"/>
    </location>
</feature>
<dbReference type="AlphaFoldDB" id="X0X3W8"/>
<evidence type="ECO:0000256" key="2">
    <source>
        <dbReference type="ARBA" id="ARBA00023027"/>
    </source>
</evidence>
<evidence type="ECO:0008006" key="4">
    <source>
        <dbReference type="Google" id="ProtNLM"/>
    </source>
</evidence>
<accession>X0X3W8</accession>
<evidence type="ECO:0000313" key="3">
    <source>
        <dbReference type="EMBL" id="GAG37919.1"/>
    </source>
</evidence>
<dbReference type="PANTHER" id="PTHR43333">
    <property type="entry name" value="2-HACID_DH_C DOMAIN-CONTAINING PROTEIN"/>
    <property type="match status" value="1"/>
</dbReference>
<sequence>FATEPLPTDSRLWEFPNVIYSPHVAGYMEGYGAGVTELFLENLRRYLSGEKLLNVVSKKKGY</sequence>
<dbReference type="Gene3D" id="3.40.50.720">
    <property type="entry name" value="NAD(P)-binding Rossmann-like Domain"/>
    <property type="match status" value="2"/>
</dbReference>
<keyword evidence="1" id="KW-0560">Oxidoreductase</keyword>
<dbReference type="PANTHER" id="PTHR43333:SF1">
    <property type="entry name" value="D-ISOMER SPECIFIC 2-HYDROXYACID DEHYDROGENASE NAD-BINDING DOMAIN-CONTAINING PROTEIN"/>
    <property type="match status" value="1"/>
</dbReference>
<name>X0X3W8_9ZZZZ</name>
<organism evidence="3">
    <name type="scientific">marine sediment metagenome</name>
    <dbReference type="NCBI Taxonomy" id="412755"/>
    <lineage>
        <taxon>unclassified sequences</taxon>
        <taxon>metagenomes</taxon>
        <taxon>ecological metagenomes</taxon>
    </lineage>
</organism>
<proteinExistence type="predicted"/>
<dbReference type="InterPro" id="IPR036291">
    <property type="entry name" value="NAD(P)-bd_dom_sf"/>
</dbReference>
<keyword evidence="2" id="KW-0520">NAD</keyword>
<dbReference type="GO" id="GO:0016491">
    <property type="term" value="F:oxidoreductase activity"/>
    <property type="evidence" value="ECO:0007669"/>
    <property type="project" value="UniProtKB-KW"/>
</dbReference>
<reference evidence="3" key="1">
    <citation type="journal article" date="2014" name="Front. Microbiol.">
        <title>High frequency of phylogenetically diverse reductive dehalogenase-homologous genes in deep subseafloor sedimentary metagenomes.</title>
        <authorList>
            <person name="Kawai M."/>
            <person name="Futagami T."/>
            <person name="Toyoda A."/>
            <person name="Takaki Y."/>
            <person name="Nishi S."/>
            <person name="Hori S."/>
            <person name="Arai W."/>
            <person name="Tsubouchi T."/>
            <person name="Morono Y."/>
            <person name="Uchiyama I."/>
            <person name="Ito T."/>
            <person name="Fujiyama A."/>
            <person name="Inagaki F."/>
            <person name="Takami H."/>
        </authorList>
    </citation>
    <scope>NUCLEOTIDE SEQUENCE</scope>
    <source>
        <strain evidence="3">Expedition CK06-06</strain>
    </source>
</reference>